<dbReference type="Pfam" id="PF12704">
    <property type="entry name" value="MacB_PCD"/>
    <property type="match status" value="1"/>
</dbReference>
<protein>
    <submittedName>
        <fullName evidence="10">Lipoprotein-releasing system permease protein</fullName>
    </submittedName>
</protein>
<dbReference type="RefSeq" id="WP_307260370.1">
    <property type="nucleotide sequence ID" value="NZ_JAUSVL010000001.1"/>
</dbReference>
<dbReference type="GO" id="GO:0044874">
    <property type="term" value="P:lipoprotein localization to outer membrane"/>
    <property type="evidence" value="ECO:0007669"/>
    <property type="project" value="TreeGrafter"/>
</dbReference>
<proteinExistence type="inferred from homology"/>
<evidence type="ECO:0000259" key="9">
    <source>
        <dbReference type="Pfam" id="PF12704"/>
    </source>
</evidence>
<comment type="caution">
    <text evidence="10">The sequence shown here is derived from an EMBL/GenBank/DDBJ whole genome shotgun (WGS) entry which is preliminary data.</text>
</comment>
<evidence type="ECO:0000256" key="4">
    <source>
        <dbReference type="ARBA" id="ARBA00022692"/>
    </source>
</evidence>
<keyword evidence="4 7" id="KW-0812">Transmembrane</keyword>
<comment type="similarity">
    <text evidence="2">Belongs to the ABC-4 integral membrane protein family. LolC/E subfamily.</text>
</comment>
<evidence type="ECO:0000313" key="11">
    <source>
        <dbReference type="Proteomes" id="UP001238163"/>
    </source>
</evidence>
<evidence type="ECO:0000256" key="6">
    <source>
        <dbReference type="ARBA" id="ARBA00023136"/>
    </source>
</evidence>
<evidence type="ECO:0000256" key="1">
    <source>
        <dbReference type="ARBA" id="ARBA00004651"/>
    </source>
</evidence>
<dbReference type="InterPro" id="IPR003838">
    <property type="entry name" value="ABC3_permease_C"/>
</dbReference>
<dbReference type="PANTHER" id="PTHR30489:SF0">
    <property type="entry name" value="LIPOPROTEIN-RELEASING SYSTEM TRANSMEMBRANE PROTEIN LOLE"/>
    <property type="match status" value="1"/>
</dbReference>
<dbReference type="InterPro" id="IPR025857">
    <property type="entry name" value="MacB_PCD"/>
</dbReference>
<feature type="transmembrane region" description="Helical" evidence="7">
    <location>
        <begin position="323"/>
        <end position="349"/>
    </location>
</feature>
<feature type="transmembrane region" description="Helical" evidence="7">
    <location>
        <begin position="388"/>
        <end position="410"/>
    </location>
</feature>
<sequence length="423" mass="45917">MRLPADFFLAFRYLRPKRTFVSVITLLSILGPTLGVAILLIVSSVMAGFDRDIRRGIMNMQAHLQVYPRYEAVIGDPAAMMAALREHGVQCSPLIEGSALIQLRQSIQPKMLRGIVPALEKEVSNVAAKGFIGRFDIRDGEAIIGQRLAMQLGLRIGDQMLIHSPARLTQNVTWKDDGQVDISQPDVIYLPEEVHVVGLFSTGVADFDDNVIFVTLDQAAELFGYEWGAATCVQGKVADPMRMDALVQTLREALLPADVVTWQERNQLLFGTLRVEKNLMSFLMAFIVLVASFSIAATLITVVVQKTREIGVLKAVGMSRWLIARIFLLQGAVIGVIGTSLGTGLGLLVMACRNQIAALLSAIMGHDVFPAELYHLTQIPALTTAADLGRIVALSLSICVLAALVPALYASAMAPAKALQDDV</sequence>
<evidence type="ECO:0000256" key="2">
    <source>
        <dbReference type="ARBA" id="ARBA00005236"/>
    </source>
</evidence>
<dbReference type="InterPro" id="IPR051447">
    <property type="entry name" value="Lipoprotein-release_system"/>
</dbReference>
<dbReference type="PANTHER" id="PTHR30489">
    <property type="entry name" value="LIPOPROTEIN-RELEASING SYSTEM TRANSMEMBRANE PROTEIN LOLE"/>
    <property type="match status" value="1"/>
</dbReference>
<keyword evidence="3" id="KW-1003">Cell membrane</keyword>
<keyword evidence="5 7" id="KW-1133">Transmembrane helix</keyword>
<keyword evidence="10" id="KW-0449">Lipoprotein</keyword>
<organism evidence="10 11">
    <name type="scientific">Oligosphaera ethanolica</name>
    <dbReference type="NCBI Taxonomy" id="760260"/>
    <lineage>
        <taxon>Bacteria</taxon>
        <taxon>Pseudomonadati</taxon>
        <taxon>Lentisphaerota</taxon>
        <taxon>Oligosphaeria</taxon>
        <taxon>Oligosphaerales</taxon>
        <taxon>Oligosphaeraceae</taxon>
        <taxon>Oligosphaera</taxon>
    </lineage>
</organism>
<dbReference type="AlphaFoldDB" id="A0AAE4AM71"/>
<reference evidence="10" key="1">
    <citation type="submission" date="2023-07" db="EMBL/GenBank/DDBJ databases">
        <title>Genomic Encyclopedia of Type Strains, Phase IV (KMG-IV): sequencing the most valuable type-strain genomes for metagenomic binning, comparative biology and taxonomic classification.</title>
        <authorList>
            <person name="Goeker M."/>
        </authorList>
    </citation>
    <scope>NUCLEOTIDE SEQUENCE</scope>
    <source>
        <strain evidence="10">DSM 24202</strain>
    </source>
</reference>
<accession>A0AAE4AM71</accession>
<dbReference type="EMBL" id="JAUSVL010000001">
    <property type="protein sequence ID" value="MDQ0289029.1"/>
    <property type="molecule type" value="Genomic_DNA"/>
</dbReference>
<name>A0AAE4AM71_9BACT</name>
<comment type="subcellular location">
    <subcellularLocation>
        <location evidence="1">Cell membrane</location>
        <topology evidence="1">Multi-pass membrane protein</topology>
    </subcellularLocation>
</comment>
<evidence type="ECO:0000313" key="10">
    <source>
        <dbReference type="EMBL" id="MDQ0289029.1"/>
    </source>
</evidence>
<evidence type="ECO:0000256" key="5">
    <source>
        <dbReference type="ARBA" id="ARBA00022989"/>
    </source>
</evidence>
<dbReference type="Proteomes" id="UP001238163">
    <property type="component" value="Unassembled WGS sequence"/>
</dbReference>
<gene>
    <name evidence="10" type="ORF">J3R75_001136</name>
</gene>
<feature type="domain" description="ABC3 transporter permease C-terminal" evidence="8">
    <location>
        <begin position="282"/>
        <end position="414"/>
    </location>
</feature>
<feature type="transmembrane region" description="Helical" evidence="7">
    <location>
        <begin position="20"/>
        <end position="49"/>
    </location>
</feature>
<keyword evidence="6 7" id="KW-0472">Membrane</keyword>
<evidence type="ECO:0000256" key="7">
    <source>
        <dbReference type="SAM" id="Phobius"/>
    </source>
</evidence>
<keyword evidence="11" id="KW-1185">Reference proteome</keyword>
<evidence type="ECO:0000259" key="8">
    <source>
        <dbReference type="Pfam" id="PF02687"/>
    </source>
</evidence>
<feature type="domain" description="MacB-like periplasmic core" evidence="9">
    <location>
        <begin position="25"/>
        <end position="252"/>
    </location>
</feature>
<feature type="transmembrane region" description="Helical" evidence="7">
    <location>
        <begin position="282"/>
        <end position="303"/>
    </location>
</feature>
<dbReference type="Pfam" id="PF02687">
    <property type="entry name" value="FtsX"/>
    <property type="match status" value="1"/>
</dbReference>
<evidence type="ECO:0000256" key="3">
    <source>
        <dbReference type="ARBA" id="ARBA00022475"/>
    </source>
</evidence>
<dbReference type="GO" id="GO:0098797">
    <property type="term" value="C:plasma membrane protein complex"/>
    <property type="evidence" value="ECO:0007669"/>
    <property type="project" value="TreeGrafter"/>
</dbReference>